<dbReference type="Proteomes" id="UP001595681">
    <property type="component" value="Unassembled WGS sequence"/>
</dbReference>
<reference evidence="2" key="1">
    <citation type="journal article" date="2019" name="Int. J. Syst. Evol. Microbiol.">
        <title>The Global Catalogue of Microorganisms (GCM) 10K type strain sequencing project: providing services to taxonomists for standard genome sequencing and annotation.</title>
        <authorList>
            <consortium name="The Broad Institute Genomics Platform"/>
            <consortium name="The Broad Institute Genome Sequencing Center for Infectious Disease"/>
            <person name="Wu L."/>
            <person name="Ma J."/>
        </authorList>
    </citation>
    <scope>NUCLEOTIDE SEQUENCE [LARGE SCALE GENOMIC DNA]</scope>
    <source>
        <strain evidence="2">CCM 7491</strain>
    </source>
</reference>
<evidence type="ECO:0000313" key="1">
    <source>
        <dbReference type="EMBL" id="MFC3442748.1"/>
    </source>
</evidence>
<dbReference type="RefSeq" id="WP_380796976.1">
    <property type="nucleotide sequence ID" value="NZ_JBHRVU010000004.1"/>
</dbReference>
<accession>A0ABV7NHU4</accession>
<sequence length="144" mass="16613">MKFFQDTKGRWYPVERIKRILPPRQAEGAKPETSRVELDGDDTVEIYPYDLDRIQQGAFQIMPAAAGTYYLYAGDTRDEEVYRVAIIAWALCYDGQVRPVTIDGVNDNFIGNADTVLLPDGRVHVFEQEFANQSRWADWKFKQS</sequence>
<proteinExistence type="predicted"/>
<dbReference type="EMBL" id="JBHRVU010000004">
    <property type="protein sequence ID" value="MFC3442748.1"/>
    <property type="molecule type" value="Genomic_DNA"/>
</dbReference>
<evidence type="ECO:0000313" key="2">
    <source>
        <dbReference type="Proteomes" id="UP001595681"/>
    </source>
</evidence>
<name>A0ABV7NHU4_9SPHN</name>
<protein>
    <submittedName>
        <fullName evidence="1">Uncharacterized protein</fullName>
    </submittedName>
</protein>
<organism evidence="1 2">
    <name type="scientific">Sphingobium rhizovicinum</name>
    <dbReference type="NCBI Taxonomy" id="432308"/>
    <lineage>
        <taxon>Bacteria</taxon>
        <taxon>Pseudomonadati</taxon>
        <taxon>Pseudomonadota</taxon>
        <taxon>Alphaproteobacteria</taxon>
        <taxon>Sphingomonadales</taxon>
        <taxon>Sphingomonadaceae</taxon>
        <taxon>Sphingobium</taxon>
    </lineage>
</organism>
<comment type="caution">
    <text evidence="1">The sequence shown here is derived from an EMBL/GenBank/DDBJ whole genome shotgun (WGS) entry which is preliminary data.</text>
</comment>
<gene>
    <name evidence="1" type="ORF">ACFOKF_16355</name>
</gene>
<keyword evidence="2" id="KW-1185">Reference proteome</keyword>